<keyword evidence="7" id="KW-0482">Metalloprotease</keyword>
<dbReference type="SUPFAM" id="SSF53187">
    <property type="entry name" value="Zn-dependent exopeptidases"/>
    <property type="match status" value="1"/>
</dbReference>
<dbReference type="PRINTS" id="PR00934">
    <property type="entry name" value="XHISDIPTASE"/>
</dbReference>
<evidence type="ECO:0000256" key="11">
    <source>
        <dbReference type="ARBA" id="ARBA00044252"/>
    </source>
</evidence>
<dbReference type="InterPro" id="IPR001160">
    <property type="entry name" value="Peptidase_M20C"/>
</dbReference>
<evidence type="ECO:0000256" key="15">
    <source>
        <dbReference type="ARBA" id="ARBA00076004"/>
    </source>
</evidence>
<dbReference type="Pfam" id="PF01546">
    <property type="entry name" value="Peptidase_M20"/>
    <property type="match status" value="1"/>
</dbReference>
<dbReference type="GO" id="GO:0070573">
    <property type="term" value="F:metallodipeptidase activity"/>
    <property type="evidence" value="ECO:0007669"/>
    <property type="project" value="TreeGrafter"/>
</dbReference>
<evidence type="ECO:0000256" key="13">
    <source>
        <dbReference type="ARBA" id="ARBA00071271"/>
    </source>
</evidence>
<dbReference type="PIRSF" id="PIRSF016599">
    <property type="entry name" value="Xaa-His_dipept"/>
    <property type="match status" value="1"/>
</dbReference>
<reference evidence="19 20" key="1">
    <citation type="submission" date="2018-08" db="EMBL/GenBank/DDBJ databases">
        <title>A genome reference for cultivated species of the human gut microbiota.</title>
        <authorList>
            <person name="Zou Y."/>
            <person name="Xue W."/>
            <person name="Luo G."/>
        </authorList>
    </citation>
    <scope>NUCLEOTIDE SEQUENCE [LARGE SCALE GENOMIC DNA]</scope>
    <source>
        <strain evidence="19 20">OM06-4</strain>
    </source>
</reference>
<evidence type="ECO:0000256" key="9">
    <source>
        <dbReference type="ARBA" id="ARBA00036421"/>
    </source>
</evidence>
<dbReference type="Pfam" id="PF07687">
    <property type="entry name" value="M20_dimer"/>
    <property type="match status" value="1"/>
</dbReference>
<accession>A0A3E3EHA2</accession>
<dbReference type="FunFam" id="3.40.630.10:FF:000018">
    <property type="entry name" value="Aminoacyl-histidine dipeptidase PepD"/>
    <property type="match status" value="1"/>
</dbReference>
<evidence type="ECO:0000256" key="14">
    <source>
        <dbReference type="ARBA" id="ARBA00075285"/>
    </source>
</evidence>
<evidence type="ECO:0000313" key="20">
    <source>
        <dbReference type="Proteomes" id="UP000261032"/>
    </source>
</evidence>
<sequence length="479" mass="53172">MAVLDTEILVNYYFEEICKIPHGSYNEEKIADFVEAFAKEKGFRYHRDHLNNIVIYKEASLGYENHETLMLEAHMDMVNEKNKDSNHDFEHDPLDLYLEDGYVSANGTTLGADDGYGVAYMLAILSDPNVKNPPLECVFTVAEEVGLDGALGFDASLLKATRMIGLDSENEGEICTTSSGGCDVMITKELYFTSNENPTYTLLIKGLSGGHSGGEIHRGKGNANKLAARVMYGMIKANLDIQLVDLNGGLKNNAIPRECAIVFASTSDFKLLQEVADEYQDYFSEEFEISDPGVKVELSLNNDIAQQTLSIKESKDIIKLMMAAKSGFVERSLVIEDLTTVSLNMGVVSIKDKQLKIDYLLRSPMKSAVMNMVDELDIIADAFGGTITPANYYPGWNYDQHSKLRDLFKAFYFKRTGAEVKEVATHGGLETGIFKGKMPALDIITMGPNMADIHTPDERMEVASFVNCYEILKDFIATL</sequence>
<keyword evidence="8" id="KW-0170">Cobalt</keyword>
<protein>
    <recommendedName>
        <fullName evidence="13">Cytosol non-specific dipeptidase</fullName>
        <ecNumber evidence="10">3.4.13.18</ecNumber>
    </recommendedName>
    <alternativeName>
        <fullName evidence="16">Aminoacyl-histidine dipeptidase</fullName>
    </alternativeName>
    <alternativeName>
        <fullName evidence="15">Beta-alanyl-histidine dipeptidase</fullName>
    </alternativeName>
    <alternativeName>
        <fullName evidence="14">Carnosinase</fullName>
    </alternativeName>
    <alternativeName>
        <fullName evidence="11">Peptidase D</fullName>
    </alternativeName>
    <alternativeName>
        <fullName evidence="17">Xaa-His dipeptidase</fullName>
    </alternativeName>
</protein>
<dbReference type="InterPro" id="IPR011650">
    <property type="entry name" value="Peptidase_M20_dimer"/>
</dbReference>
<evidence type="ECO:0000313" key="19">
    <source>
        <dbReference type="EMBL" id="RGD87305.1"/>
    </source>
</evidence>
<comment type="cofactor">
    <cofactor evidence="1">
        <name>Co(2+)</name>
        <dbReference type="ChEBI" id="CHEBI:48828"/>
    </cofactor>
</comment>
<comment type="cofactor">
    <cofactor evidence="2">
        <name>Zn(2+)</name>
        <dbReference type="ChEBI" id="CHEBI:29105"/>
    </cofactor>
</comment>
<dbReference type="InterPro" id="IPR002933">
    <property type="entry name" value="Peptidase_M20"/>
</dbReference>
<dbReference type="PANTHER" id="PTHR43501">
    <property type="entry name" value="CYTOSOL NON-SPECIFIC DIPEPTIDASE"/>
    <property type="match status" value="1"/>
</dbReference>
<evidence type="ECO:0000256" key="1">
    <source>
        <dbReference type="ARBA" id="ARBA00001941"/>
    </source>
</evidence>
<proteinExistence type="inferred from homology"/>
<evidence type="ECO:0000256" key="10">
    <source>
        <dbReference type="ARBA" id="ARBA00038976"/>
    </source>
</evidence>
<comment type="similarity">
    <text evidence="12">Belongs to the peptidase M20C family.</text>
</comment>
<dbReference type="Proteomes" id="UP000261032">
    <property type="component" value="Unassembled WGS sequence"/>
</dbReference>
<evidence type="ECO:0000256" key="8">
    <source>
        <dbReference type="ARBA" id="ARBA00023285"/>
    </source>
</evidence>
<comment type="catalytic activity">
    <reaction evidence="9">
        <text>Hydrolysis of dipeptides, preferentially hydrophobic dipeptides including prolyl amino acids.</text>
        <dbReference type="EC" id="3.4.13.18"/>
    </reaction>
</comment>
<dbReference type="EC" id="3.4.13.18" evidence="10"/>
<evidence type="ECO:0000256" key="5">
    <source>
        <dbReference type="ARBA" id="ARBA00022801"/>
    </source>
</evidence>
<keyword evidence="3" id="KW-0645">Protease</keyword>
<keyword evidence="6" id="KW-0862">Zinc</keyword>
<evidence type="ECO:0000259" key="18">
    <source>
        <dbReference type="Pfam" id="PF07687"/>
    </source>
</evidence>
<keyword evidence="5" id="KW-0378">Hydrolase</keyword>
<evidence type="ECO:0000256" key="16">
    <source>
        <dbReference type="ARBA" id="ARBA00077688"/>
    </source>
</evidence>
<dbReference type="GO" id="GO:0046872">
    <property type="term" value="F:metal ion binding"/>
    <property type="evidence" value="ECO:0007669"/>
    <property type="project" value="UniProtKB-KW"/>
</dbReference>
<comment type="caution">
    <text evidence="19">The sequence shown here is derived from an EMBL/GenBank/DDBJ whole genome shotgun (WGS) entry which is preliminary data.</text>
</comment>
<evidence type="ECO:0000256" key="2">
    <source>
        <dbReference type="ARBA" id="ARBA00001947"/>
    </source>
</evidence>
<gene>
    <name evidence="19" type="ORF">DXB93_01170</name>
</gene>
<dbReference type="Gene3D" id="3.40.630.10">
    <property type="entry name" value="Zn peptidases"/>
    <property type="match status" value="2"/>
</dbReference>
<name>A0A3E3EHA2_9FIRM</name>
<evidence type="ECO:0000256" key="12">
    <source>
        <dbReference type="ARBA" id="ARBA00061423"/>
    </source>
</evidence>
<dbReference type="GO" id="GO:0006508">
    <property type="term" value="P:proteolysis"/>
    <property type="evidence" value="ECO:0007669"/>
    <property type="project" value="UniProtKB-KW"/>
</dbReference>
<keyword evidence="4" id="KW-0479">Metal-binding</keyword>
<dbReference type="AlphaFoldDB" id="A0A3E3EHA2"/>
<evidence type="ECO:0000256" key="3">
    <source>
        <dbReference type="ARBA" id="ARBA00022670"/>
    </source>
</evidence>
<evidence type="ECO:0000256" key="17">
    <source>
        <dbReference type="ARBA" id="ARBA00078074"/>
    </source>
</evidence>
<dbReference type="NCBIfam" id="TIGR01893">
    <property type="entry name" value="aa-his-dipept"/>
    <property type="match status" value="1"/>
</dbReference>
<evidence type="ECO:0000256" key="7">
    <source>
        <dbReference type="ARBA" id="ARBA00023049"/>
    </source>
</evidence>
<dbReference type="GO" id="GO:0005829">
    <property type="term" value="C:cytosol"/>
    <property type="evidence" value="ECO:0007669"/>
    <property type="project" value="TreeGrafter"/>
</dbReference>
<organism evidence="19 20">
    <name type="scientific">Thomasclavelia ramosa</name>
    <dbReference type="NCBI Taxonomy" id="1547"/>
    <lineage>
        <taxon>Bacteria</taxon>
        <taxon>Bacillati</taxon>
        <taxon>Bacillota</taxon>
        <taxon>Erysipelotrichia</taxon>
        <taxon>Erysipelotrichales</taxon>
        <taxon>Coprobacillaceae</taxon>
        <taxon>Thomasclavelia</taxon>
    </lineage>
</organism>
<evidence type="ECO:0000256" key="6">
    <source>
        <dbReference type="ARBA" id="ARBA00022833"/>
    </source>
</evidence>
<feature type="domain" description="Peptidase M20 dimerisation" evidence="18">
    <location>
        <begin position="205"/>
        <end position="287"/>
    </location>
</feature>
<dbReference type="PANTHER" id="PTHR43501:SF1">
    <property type="entry name" value="CYTOSOL NON-SPECIFIC DIPEPTIDASE"/>
    <property type="match status" value="1"/>
</dbReference>
<evidence type="ECO:0000256" key="4">
    <source>
        <dbReference type="ARBA" id="ARBA00022723"/>
    </source>
</evidence>
<dbReference type="EMBL" id="QUSL01000001">
    <property type="protein sequence ID" value="RGD87305.1"/>
    <property type="molecule type" value="Genomic_DNA"/>
</dbReference>
<dbReference type="RefSeq" id="WP_117580198.1">
    <property type="nucleotide sequence ID" value="NZ_AP031443.1"/>
</dbReference>
<dbReference type="FunFam" id="3.40.630.10:FF:000015">
    <property type="entry name" value="Aminoacyl-histidine dipeptidase PepD"/>
    <property type="match status" value="1"/>
</dbReference>